<protein>
    <submittedName>
        <fullName evidence="2">DUF4012 domain-containing protein</fullName>
    </submittedName>
</protein>
<evidence type="ECO:0000256" key="1">
    <source>
        <dbReference type="SAM" id="Phobius"/>
    </source>
</evidence>
<feature type="transmembrane region" description="Helical" evidence="1">
    <location>
        <begin position="25"/>
        <end position="45"/>
    </location>
</feature>
<keyword evidence="1" id="KW-0812">Transmembrane</keyword>
<comment type="caution">
    <text evidence="2">The sequence shown here is derived from an EMBL/GenBank/DDBJ whole genome shotgun (WGS) entry which is preliminary data.</text>
</comment>
<dbReference type="InterPro" id="IPR025101">
    <property type="entry name" value="DUF4012"/>
</dbReference>
<name>A0ABT8KFC3_9MICO</name>
<sequence length="609" mass="64682">MPDSAPATRVTISHARRTRSRRFRWTLGVVIALAVCVFAVIWIGARGVAAKNELQSALPLVNTLKSQVVAQDVTGAKKTLAKLEPKTAAARANTSDPIWRIAELVPVLGPNLSAVRVLAGSTDDVVSKSIKPLVGVLSTVSPASLKPVDGALDLKPIEKAIPTVDRAAAALSKAHKEVASIDPGGTIGPVRAATTQLADMLGKVDEQMQQAKAAVHALPAALGADKPRNYLVVFENSGELLANGGTTGSMALLKFDHGKISLVKQSSASGREFPRFKDYIIPLPEDVKRLYPQGLGKQVQDLTITPRFSLTYDVAKAMWKTAKGDTIDGIVAMDTVTLGKLLEATGPVDVLPGLQLNAENAARLLLIDIYAMYPDPATVDKVQQAVAINTFTKILGGGADPKKMLEILMKAGEEGRVKAWTGDKAEQKLIKLTPFYAEPPVSTKTTDWFGAYFMDQTPSKMDYFLRVKFNVRQNVCSDGHRYVMTRVSLRSTAPADSAEILPEYVLGNGLLVAQGNVQIGTSVYAPPGYTVLGTAIDAVPQAAPMIGSDGEYPVAQAVQQMAPGQTVEFDALFDAGKTPIKTLKATATPTVNPTEISGGPLLDCAAIGK</sequence>
<dbReference type="RefSeq" id="WP_301212260.1">
    <property type="nucleotide sequence ID" value="NZ_JAROCF010000001.1"/>
</dbReference>
<keyword evidence="1" id="KW-1133">Transmembrane helix</keyword>
<reference evidence="2" key="1">
    <citation type="submission" date="2023-06" db="EMBL/GenBank/DDBJ databases">
        <title>MT1 and MT2 Draft Genomes of Novel Species.</title>
        <authorList>
            <person name="Venkateswaran K."/>
        </authorList>
    </citation>
    <scope>NUCLEOTIDE SEQUENCE</scope>
    <source>
        <strain evidence="2">F6_8S_P_1B</strain>
    </source>
</reference>
<proteinExistence type="predicted"/>
<organism evidence="2 3">
    <name type="scientific">Leifsonia williamsii</name>
    <dbReference type="NCBI Taxonomy" id="3035919"/>
    <lineage>
        <taxon>Bacteria</taxon>
        <taxon>Bacillati</taxon>
        <taxon>Actinomycetota</taxon>
        <taxon>Actinomycetes</taxon>
        <taxon>Micrococcales</taxon>
        <taxon>Microbacteriaceae</taxon>
        <taxon>Leifsonia</taxon>
    </lineage>
</organism>
<keyword evidence="1" id="KW-0472">Membrane</keyword>
<dbReference type="EMBL" id="JAROCF010000001">
    <property type="protein sequence ID" value="MDN4616146.1"/>
    <property type="molecule type" value="Genomic_DNA"/>
</dbReference>
<gene>
    <name evidence="2" type="ORF">P5G50_16990</name>
</gene>
<keyword evidence="3" id="KW-1185">Reference proteome</keyword>
<dbReference type="Proteomes" id="UP001174208">
    <property type="component" value="Unassembled WGS sequence"/>
</dbReference>
<evidence type="ECO:0000313" key="2">
    <source>
        <dbReference type="EMBL" id="MDN4616146.1"/>
    </source>
</evidence>
<dbReference type="Pfam" id="PF13196">
    <property type="entry name" value="DUF4012"/>
    <property type="match status" value="1"/>
</dbReference>
<evidence type="ECO:0000313" key="3">
    <source>
        <dbReference type="Proteomes" id="UP001174208"/>
    </source>
</evidence>
<accession>A0ABT8KFC3</accession>